<dbReference type="GO" id="GO:0022857">
    <property type="term" value="F:transmembrane transporter activity"/>
    <property type="evidence" value="ECO:0007669"/>
    <property type="project" value="InterPro"/>
</dbReference>
<feature type="coiled-coil region" evidence="2">
    <location>
        <begin position="111"/>
        <end position="169"/>
    </location>
</feature>
<dbReference type="Gene3D" id="2.40.50.100">
    <property type="match status" value="1"/>
</dbReference>
<dbReference type="EMBL" id="LT906465">
    <property type="protein sequence ID" value="SNV37116.1"/>
    <property type="molecule type" value="Genomic_DNA"/>
</dbReference>
<dbReference type="GO" id="GO:0030313">
    <property type="term" value="C:cell envelope"/>
    <property type="evidence" value="ECO:0007669"/>
    <property type="project" value="UniProtKB-SubCell"/>
</dbReference>
<feature type="domain" description="Multidrug resistance protein MdtA-like barrel-sandwich hybrid" evidence="3">
    <location>
        <begin position="59"/>
        <end position="226"/>
    </location>
</feature>
<evidence type="ECO:0000259" key="4">
    <source>
        <dbReference type="Pfam" id="PF25944"/>
    </source>
</evidence>
<dbReference type="SUPFAM" id="SSF111369">
    <property type="entry name" value="HlyD-like secretion proteins"/>
    <property type="match status" value="1"/>
</dbReference>
<dbReference type="PANTHER" id="PTHR30158">
    <property type="entry name" value="ACRA/E-RELATED COMPONENT OF DRUG EFFLUX TRANSPORTER"/>
    <property type="match status" value="1"/>
</dbReference>
<dbReference type="InterPro" id="IPR058625">
    <property type="entry name" value="MdtA-like_BSH"/>
</dbReference>
<reference evidence="5 6" key="1">
    <citation type="submission" date="2017-06" db="EMBL/GenBank/DDBJ databases">
        <authorList>
            <consortium name="Pathogen Informatics"/>
        </authorList>
    </citation>
    <scope>NUCLEOTIDE SEQUENCE [LARGE SCALE GENOMIC DNA]</scope>
    <source>
        <strain evidence="5 6">NCTC13490</strain>
    </source>
</reference>
<evidence type="ECO:0000256" key="1">
    <source>
        <dbReference type="ARBA" id="ARBA00009477"/>
    </source>
</evidence>
<dbReference type="NCBIfam" id="TIGR01730">
    <property type="entry name" value="RND_mfp"/>
    <property type="match status" value="1"/>
</dbReference>
<dbReference type="GO" id="GO:0046677">
    <property type="term" value="P:response to antibiotic"/>
    <property type="evidence" value="ECO:0007669"/>
    <property type="project" value="TreeGrafter"/>
</dbReference>
<proteinExistence type="inferred from homology"/>
<name>A0A239WSE5_9FLAO</name>
<evidence type="ECO:0000256" key="2">
    <source>
        <dbReference type="SAM" id="Coils"/>
    </source>
</evidence>
<dbReference type="InterPro" id="IPR006143">
    <property type="entry name" value="RND_pump_MFP"/>
</dbReference>
<keyword evidence="6" id="KW-1185">Reference proteome</keyword>
<dbReference type="Gene3D" id="2.40.30.170">
    <property type="match status" value="1"/>
</dbReference>
<dbReference type="Pfam" id="PF25944">
    <property type="entry name" value="Beta-barrel_RND"/>
    <property type="match status" value="1"/>
</dbReference>
<dbReference type="Gene3D" id="1.10.287.470">
    <property type="entry name" value="Helix hairpin bin"/>
    <property type="match status" value="1"/>
</dbReference>
<protein>
    <submittedName>
        <fullName evidence="5">Efflux pump periplasmic linker BepF</fullName>
    </submittedName>
</protein>
<dbReference type="Gene3D" id="2.40.420.20">
    <property type="match status" value="1"/>
</dbReference>
<comment type="similarity">
    <text evidence="1">Belongs to the membrane fusion protein (MFP) (TC 8.A.1) family.</text>
</comment>
<dbReference type="RefSeq" id="WP_095070298.1">
    <property type="nucleotide sequence ID" value="NZ_LT906465.1"/>
</dbReference>
<dbReference type="PROSITE" id="PS51257">
    <property type="entry name" value="PROKAR_LIPOPROTEIN"/>
    <property type="match status" value="1"/>
</dbReference>
<evidence type="ECO:0000313" key="5">
    <source>
        <dbReference type="EMBL" id="SNV37116.1"/>
    </source>
</evidence>
<dbReference type="GO" id="GO:0005886">
    <property type="term" value="C:plasma membrane"/>
    <property type="evidence" value="ECO:0007669"/>
    <property type="project" value="TreeGrafter"/>
</dbReference>
<dbReference type="InterPro" id="IPR058626">
    <property type="entry name" value="MdtA-like_b-barrel"/>
</dbReference>
<gene>
    <name evidence="5" type="primary">bepF</name>
    <name evidence="5" type="ORF">SAMEA4412677_00626</name>
</gene>
<feature type="domain" description="Multidrug resistance protein MdtA-like beta-barrel" evidence="4">
    <location>
        <begin position="262"/>
        <end position="318"/>
    </location>
</feature>
<dbReference type="PANTHER" id="PTHR30158:SF23">
    <property type="entry name" value="MULTIDRUG RESISTANCE PROTEIN MEXA"/>
    <property type="match status" value="1"/>
</dbReference>
<evidence type="ECO:0000259" key="3">
    <source>
        <dbReference type="Pfam" id="PF25917"/>
    </source>
</evidence>
<dbReference type="Proteomes" id="UP000215196">
    <property type="component" value="Chromosome 1"/>
</dbReference>
<evidence type="ECO:0000313" key="6">
    <source>
        <dbReference type="Proteomes" id="UP000215196"/>
    </source>
</evidence>
<keyword evidence="2" id="KW-0175">Coiled coil</keyword>
<accession>A0A239WSE5</accession>
<sequence length="411" mass="44277">MKNKLLIIGITALSLAACKKKEEKKQDGPKTVATVKVETRNVMGYTEFPASIEGRVNNEVRAKIQGYITQVLVDEGQYVSKGQPLFRLETNVLSESASAARAGIGAARSSVSAAEANVKAAQAAVNAAQVEVNKLRPLVEKNIISNVQLQTEEANLSRAQAQMSQAIAARQQATAGVSQAQANYQGVQANVNYSVIRAPISGVVGKINLRTGSLVGPGDPTPITTVSDTGELYAYFSMNEKEYLDFLKNSYGATVPEKLRNMPMVELVMANGDVYPEKGRIQAVTGQIDPSTGTIQFRVSLPNPQKLLSNGNTGKIRVPKMYDSTLVIPESATYEQQGLVYAFKVEKDTAKNTVIQVIDRVNNMVLVKDGLKKGETVVAQGVGTLKDKTAVKAEPKNFDEIVGAIKPIFEE</sequence>
<dbReference type="Pfam" id="PF25917">
    <property type="entry name" value="BSH_RND"/>
    <property type="match status" value="1"/>
</dbReference>
<dbReference type="AlphaFoldDB" id="A0A239WSE5"/>
<dbReference type="KEGG" id="ctak:4412677_00626"/>
<organism evidence="5 6">
    <name type="scientific">Chryseobacterium taklimakanense</name>
    <dbReference type="NCBI Taxonomy" id="536441"/>
    <lineage>
        <taxon>Bacteria</taxon>
        <taxon>Pseudomonadati</taxon>
        <taxon>Bacteroidota</taxon>
        <taxon>Flavobacteriia</taxon>
        <taxon>Flavobacteriales</taxon>
        <taxon>Weeksellaceae</taxon>
        <taxon>Chryseobacterium group</taxon>
        <taxon>Chryseobacterium</taxon>
    </lineage>
</organism>